<dbReference type="FunFam" id="1.10.10.10:FF:000001">
    <property type="entry name" value="LysR family transcriptional regulator"/>
    <property type="match status" value="1"/>
</dbReference>
<reference evidence="7" key="1">
    <citation type="submission" date="2019-04" db="EMBL/GenBank/DDBJ databases">
        <title>Genome sequence of Pseudomonas putida 1290, an auxin catabolizing strain.</title>
        <authorList>
            <person name="Laird T.S."/>
            <person name="Leveau J.H.J."/>
        </authorList>
    </citation>
    <scope>NUCLEOTIDE SEQUENCE [LARGE SCALE GENOMIC DNA]</scope>
    <source>
        <strain evidence="7">1290</strain>
    </source>
</reference>
<dbReference type="Pfam" id="PF00126">
    <property type="entry name" value="HTH_1"/>
    <property type="match status" value="1"/>
</dbReference>
<accession>A0A4D6X900</accession>
<dbReference type="GO" id="GO:0003700">
    <property type="term" value="F:DNA-binding transcription factor activity"/>
    <property type="evidence" value="ECO:0007669"/>
    <property type="project" value="InterPro"/>
</dbReference>
<dbReference type="SUPFAM" id="SSF53850">
    <property type="entry name" value="Periplasmic binding protein-like II"/>
    <property type="match status" value="1"/>
</dbReference>
<dbReference type="Proteomes" id="UP000298551">
    <property type="component" value="Chromosome"/>
</dbReference>
<keyword evidence="4" id="KW-0804">Transcription</keyword>
<dbReference type="Gene3D" id="1.10.10.10">
    <property type="entry name" value="Winged helix-like DNA-binding domain superfamily/Winged helix DNA-binding domain"/>
    <property type="match status" value="1"/>
</dbReference>
<dbReference type="AlphaFoldDB" id="A0A4D6X900"/>
<dbReference type="EMBL" id="CP039371">
    <property type="protein sequence ID" value="QCI12414.1"/>
    <property type="molecule type" value="Genomic_DNA"/>
</dbReference>
<evidence type="ECO:0000256" key="1">
    <source>
        <dbReference type="ARBA" id="ARBA00009437"/>
    </source>
</evidence>
<organism evidence="6 7">
    <name type="scientific">Pseudomonas putida</name>
    <name type="common">Arthrobacter siderocapsulatus</name>
    <dbReference type="NCBI Taxonomy" id="303"/>
    <lineage>
        <taxon>Bacteria</taxon>
        <taxon>Pseudomonadati</taxon>
        <taxon>Pseudomonadota</taxon>
        <taxon>Gammaproteobacteria</taxon>
        <taxon>Pseudomonadales</taxon>
        <taxon>Pseudomonadaceae</taxon>
        <taxon>Pseudomonas</taxon>
    </lineage>
</organism>
<gene>
    <name evidence="6" type="ORF">E6B08_14040</name>
</gene>
<dbReference type="GO" id="GO:0005829">
    <property type="term" value="C:cytosol"/>
    <property type="evidence" value="ECO:0007669"/>
    <property type="project" value="TreeGrafter"/>
</dbReference>
<dbReference type="GO" id="GO:0003677">
    <property type="term" value="F:DNA binding"/>
    <property type="evidence" value="ECO:0007669"/>
    <property type="project" value="UniProtKB-KW"/>
</dbReference>
<evidence type="ECO:0000313" key="6">
    <source>
        <dbReference type="EMBL" id="QCI12414.1"/>
    </source>
</evidence>
<feature type="domain" description="HTH lysR-type" evidence="5">
    <location>
        <begin position="7"/>
        <end position="64"/>
    </location>
</feature>
<proteinExistence type="inferred from homology"/>
<dbReference type="InterPro" id="IPR036390">
    <property type="entry name" value="WH_DNA-bd_sf"/>
</dbReference>
<keyword evidence="2" id="KW-0805">Transcription regulation</keyword>
<evidence type="ECO:0000256" key="2">
    <source>
        <dbReference type="ARBA" id="ARBA00023015"/>
    </source>
</evidence>
<evidence type="ECO:0000256" key="3">
    <source>
        <dbReference type="ARBA" id="ARBA00023125"/>
    </source>
</evidence>
<evidence type="ECO:0000256" key="4">
    <source>
        <dbReference type="ARBA" id="ARBA00023163"/>
    </source>
</evidence>
<dbReference type="OrthoDB" id="9785974at2"/>
<dbReference type="InterPro" id="IPR036388">
    <property type="entry name" value="WH-like_DNA-bd_sf"/>
</dbReference>
<dbReference type="PANTHER" id="PTHR30419">
    <property type="entry name" value="HTH-TYPE TRANSCRIPTIONAL REGULATOR YBHD"/>
    <property type="match status" value="1"/>
</dbReference>
<dbReference type="InterPro" id="IPR000847">
    <property type="entry name" value="LysR_HTH_N"/>
</dbReference>
<dbReference type="InterPro" id="IPR005119">
    <property type="entry name" value="LysR_subst-bd"/>
</dbReference>
<dbReference type="PANTHER" id="PTHR30419:SF2">
    <property type="entry name" value="LYSR FAMILY TRANSCRIPTIONAL REGULATOR"/>
    <property type="match status" value="1"/>
</dbReference>
<dbReference type="InterPro" id="IPR050950">
    <property type="entry name" value="HTH-type_LysR_regulators"/>
</dbReference>
<dbReference type="Pfam" id="PF03466">
    <property type="entry name" value="LysR_substrate"/>
    <property type="match status" value="1"/>
</dbReference>
<sequence length="305" mass="33338">MHTTWRYDPTTLRLFIATCEEGSFAKAAERENMGASAVSKRIAELEEAVGAPLLYRYNKGVRPTPAGHCLLEHAQRLLTELLKMSADLSQFSRGERGHVRIHANRSSIIQFLPDDLNSFLAAHPQVDVDLEERTSEQVVENVQANLCDLGIGAGLDGAAQLGLTVQDYRLDRLALVVREDHPLATRTRIGFAESLAYRHIALHRDSPLYQTLDKAARAAQASIDYGVHLQSFDAVCRMIQGGLGIAVIPDQAICGSPDGPALVTVPLQDAWASRQFQVVAQPASMLSATAKSFLAFLKANDQRAL</sequence>
<evidence type="ECO:0000259" key="5">
    <source>
        <dbReference type="PROSITE" id="PS50931"/>
    </source>
</evidence>
<protein>
    <submittedName>
        <fullName evidence="6">LysR family transcriptional regulator</fullName>
    </submittedName>
</protein>
<evidence type="ECO:0000313" key="7">
    <source>
        <dbReference type="Proteomes" id="UP000298551"/>
    </source>
</evidence>
<dbReference type="Gene3D" id="3.40.190.290">
    <property type="match status" value="1"/>
</dbReference>
<comment type="similarity">
    <text evidence="1">Belongs to the LysR transcriptional regulatory family.</text>
</comment>
<dbReference type="RefSeq" id="WP_136914571.1">
    <property type="nucleotide sequence ID" value="NZ_CP039371.1"/>
</dbReference>
<dbReference type="SUPFAM" id="SSF46785">
    <property type="entry name" value="Winged helix' DNA-binding domain"/>
    <property type="match status" value="1"/>
</dbReference>
<name>A0A4D6X900_PSEPU</name>
<dbReference type="PROSITE" id="PS50931">
    <property type="entry name" value="HTH_LYSR"/>
    <property type="match status" value="1"/>
</dbReference>
<keyword evidence="3" id="KW-0238">DNA-binding</keyword>